<feature type="signal peptide" evidence="1">
    <location>
        <begin position="1"/>
        <end position="18"/>
    </location>
</feature>
<evidence type="ECO:0000313" key="2">
    <source>
        <dbReference type="EMBL" id="CAD6506012.1"/>
    </source>
</evidence>
<dbReference type="AlphaFoldDB" id="A0A9W4DCQ4"/>
<accession>A0A9W4DCQ4</accession>
<reference evidence="2" key="1">
    <citation type="submission" date="2020-10" db="EMBL/GenBank/DDBJ databases">
        <authorList>
            <person name="Muller C M."/>
        </authorList>
    </citation>
    <scope>NUCLEOTIDE SEQUENCE</scope>
    <source>
        <strain evidence="2">THUN-12</strain>
    </source>
</reference>
<gene>
    <name evidence="2" type="ORF">BGTH12_LOCUS7370</name>
</gene>
<feature type="chain" id="PRO_5040765345" evidence="1">
    <location>
        <begin position="19"/>
        <end position="339"/>
    </location>
</feature>
<protein>
    <submittedName>
        <fullName evidence="2">BgTH12-06944</fullName>
    </submittedName>
</protein>
<keyword evidence="1" id="KW-0732">Signal</keyword>
<evidence type="ECO:0000313" key="3">
    <source>
        <dbReference type="Proteomes" id="UP000683417"/>
    </source>
</evidence>
<evidence type="ECO:0000256" key="1">
    <source>
        <dbReference type="SAM" id="SignalP"/>
    </source>
</evidence>
<comment type="caution">
    <text evidence="2">The sequence shown here is derived from an EMBL/GenBank/DDBJ whole genome shotgun (WGS) entry which is preliminary data.</text>
</comment>
<name>A0A9W4DCQ4_BLUGR</name>
<dbReference type="Proteomes" id="UP000683417">
    <property type="component" value="Unassembled WGS sequence"/>
</dbReference>
<organism evidence="2 3">
    <name type="scientific">Blumeria graminis f. sp. triticale</name>
    <dbReference type="NCBI Taxonomy" id="1689686"/>
    <lineage>
        <taxon>Eukaryota</taxon>
        <taxon>Fungi</taxon>
        <taxon>Dikarya</taxon>
        <taxon>Ascomycota</taxon>
        <taxon>Pezizomycotina</taxon>
        <taxon>Leotiomycetes</taxon>
        <taxon>Erysiphales</taxon>
        <taxon>Erysiphaceae</taxon>
        <taxon>Blumeria</taxon>
    </lineage>
</organism>
<proteinExistence type="predicted"/>
<dbReference type="EMBL" id="CAJHIT010000010">
    <property type="protein sequence ID" value="CAD6506012.1"/>
    <property type="molecule type" value="Genomic_DNA"/>
</dbReference>
<sequence length="339" mass="39253">MSCVFAFLLSTVGRFVLVGMGPSNDHYSVHKAPGLKTFPLLEREHHIFTSVPKYQHHGTYHTIYCSFRLTQSEIVRKFDDYISHHEARLTENDLSDANQESDDYLKTLFSIEEDQNAERRCLKFMEKINRISEKNYMSNSRLKFSCSMNAIAGLAFKGKVGIDGDYRCFAPVVNGHEYLITADKPIHMSDLLPKRALLHHQKSPSLTNALVWYQGNLLVFKKKTVQRESKWAFQAVPYMRNIKPSAYTLWNPITEIGSKTKYGSQLSDYMSKNYSCYKLVYDDMVKKPHLEKWRTEAGSSELSREYIAAYSATRKQIKNCAKLYGNLFFASNEMEWFCI</sequence>